<proteinExistence type="inferred from homology"/>
<comment type="domain">
    <text evidence="10">The SBD domain (substrate-binding domain) mediates the interaction with substrate proteins. It is related to the TRAF family.</text>
</comment>
<dbReference type="InterPro" id="IPR049548">
    <property type="entry name" value="Sina-like_RING"/>
</dbReference>
<dbReference type="SUPFAM" id="SSF49599">
    <property type="entry name" value="TRAF domain-like"/>
    <property type="match status" value="1"/>
</dbReference>
<comment type="domain">
    <text evidence="10">The RING-type zinc finger domain is essential for ubiquitin ligase activity.</text>
</comment>
<dbReference type="GO" id="GO:0031624">
    <property type="term" value="F:ubiquitin conjugating enzyme binding"/>
    <property type="evidence" value="ECO:0007669"/>
    <property type="project" value="TreeGrafter"/>
</dbReference>
<dbReference type="PANTHER" id="PTHR45877">
    <property type="entry name" value="E3 UBIQUITIN-PROTEIN LIGASE SIAH2"/>
    <property type="match status" value="1"/>
</dbReference>
<dbReference type="PROSITE" id="PS51081">
    <property type="entry name" value="ZF_SIAH"/>
    <property type="match status" value="1"/>
</dbReference>
<dbReference type="PANTHER" id="PTHR45877:SF2">
    <property type="entry name" value="E3 UBIQUITIN-PROTEIN LIGASE SINA-RELATED"/>
    <property type="match status" value="1"/>
</dbReference>
<comment type="pathway">
    <text evidence="2 10">Protein modification; protein ubiquitination.</text>
</comment>
<evidence type="ECO:0000256" key="9">
    <source>
        <dbReference type="PROSITE-ProRule" id="PRU00455"/>
    </source>
</evidence>
<dbReference type="Pfam" id="PF03145">
    <property type="entry name" value="Sina_TRAF"/>
    <property type="match status" value="1"/>
</dbReference>
<evidence type="ECO:0000256" key="2">
    <source>
        <dbReference type="ARBA" id="ARBA00004906"/>
    </source>
</evidence>
<evidence type="ECO:0000256" key="7">
    <source>
        <dbReference type="ARBA" id="ARBA00022786"/>
    </source>
</evidence>
<dbReference type="Pfam" id="PF21362">
    <property type="entry name" value="Sina_RING"/>
    <property type="match status" value="1"/>
</dbReference>
<evidence type="ECO:0000259" key="12">
    <source>
        <dbReference type="PROSITE" id="PS51081"/>
    </source>
</evidence>
<sequence length="481" mass="55113">MANKTAKGSNMSQLLIPSDTIDQMVCIMCQKHLSFFPVHVKEDGSGAICGRCKLTDGDTFLRDKAYESIAHAPRKDCTKCTWQGTCANLKDHFEKNHSKLLIVDAQFEINFLTSFKEKALLIFTDEHFIVHREVDLTKENFIFSVKHLKSNDTSESYCYFLQLLSGDKTYSCRLPKQATTGESNSITKFSNSFIKEKLHDADSVLIKINIIGSDVEIPELEEECISIVKDVKKDPNINWGLLSELECPVCFEYMLPPIHQCVNGHSLCSVCKGKITLCPLCKCEIQETKNFVLEKMTLYLVYPCKYYKSGCEHSGKSTEIRSHEENCEFGPVSCPLKGIENCQWMSNISGLLSHVEKEHSASMLKSVRIDIRFDETSDIQQTFLLKFSEKVFMLCFKYSDKKFRWAMQLMGTAAECEKYRFEIDIIDNSMKKRRCYMRGVCVPFKENIEGLTDPCNYLMMTLEQIKPLITVTFSYQTFPIS</sequence>
<comment type="similarity">
    <text evidence="3 10">Belongs to the SINA (Seven in absentia) family.</text>
</comment>
<keyword evidence="5 10" id="KW-0479">Metal-binding</keyword>
<dbReference type="InterPro" id="IPR004162">
    <property type="entry name" value="SINA-like_animal"/>
</dbReference>
<dbReference type="InterPro" id="IPR013083">
    <property type="entry name" value="Znf_RING/FYVE/PHD"/>
</dbReference>
<dbReference type="Proteomes" id="UP001162162">
    <property type="component" value="Unassembled WGS sequence"/>
</dbReference>
<dbReference type="InterPro" id="IPR018121">
    <property type="entry name" value="7-in-absentia-prot_TRAF-dom"/>
</dbReference>
<gene>
    <name evidence="13" type="ORF">NQ318_004741</name>
</gene>
<keyword evidence="4" id="KW-0808">Transferase</keyword>
<comment type="function">
    <text evidence="10">E3 ubiquitin-protein ligase that mediates ubiquitination and subsequent proteasomal degradation of target proteins. E3 ubiquitin ligases accept ubiquitin from an E2 ubiquitin-conjugating enzyme in the form of a thioester and then directly transfers the ubiquitin to targeted substrates.</text>
</comment>
<dbReference type="PROSITE" id="PS50089">
    <property type="entry name" value="ZF_RING_2"/>
    <property type="match status" value="1"/>
</dbReference>
<keyword evidence="6 9" id="KW-0863">Zinc-finger</keyword>
<dbReference type="EMBL" id="JAPWTK010000293">
    <property type="protein sequence ID" value="KAJ8943300.1"/>
    <property type="molecule type" value="Genomic_DNA"/>
</dbReference>
<evidence type="ECO:0000256" key="1">
    <source>
        <dbReference type="ARBA" id="ARBA00000900"/>
    </source>
</evidence>
<feature type="domain" description="SIAH-type" evidence="12">
    <location>
        <begin position="299"/>
        <end position="360"/>
    </location>
</feature>
<dbReference type="GO" id="GO:0005737">
    <property type="term" value="C:cytoplasm"/>
    <property type="evidence" value="ECO:0007669"/>
    <property type="project" value="InterPro"/>
</dbReference>
<evidence type="ECO:0000313" key="13">
    <source>
        <dbReference type="EMBL" id="KAJ8943300.1"/>
    </source>
</evidence>
<evidence type="ECO:0000256" key="3">
    <source>
        <dbReference type="ARBA" id="ARBA00009119"/>
    </source>
</evidence>
<evidence type="ECO:0000313" key="14">
    <source>
        <dbReference type="Proteomes" id="UP001162162"/>
    </source>
</evidence>
<evidence type="ECO:0000256" key="5">
    <source>
        <dbReference type="ARBA" id="ARBA00022723"/>
    </source>
</evidence>
<evidence type="ECO:0000256" key="10">
    <source>
        <dbReference type="RuleBase" id="RU201113"/>
    </source>
</evidence>
<dbReference type="AlphaFoldDB" id="A0AAV8XW02"/>
<keyword evidence="8 10" id="KW-0862">Zinc</keyword>
<evidence type="ECO:0000256" key="6">
    <source>
        <dbReference type="ARBA" id="ARBA00022771"/>
    </source>
</evidence>
<accession>A0AAV8XW02</accession>
<evidence type="ECO:0000259" key="11">
    <source>
        <dbReference type="PROSITE" id="PS50089"/>
    </source>
</evidence>
<dbReference type="GO" id="GO:0008270">
    <property type="term" value="F:zinc ion binding"/>
    <property type="evidence" value="ECO:0007669"/>
    <property type="project" value="UniProtKB-KW"/>
</dbReference>
<dbReference type="Gene3D" id="3.30.40.10">
    <property type="entry name" value="Zinc/RING finger domain, C3HC4 (zinc finger)"/>
    <property type="match status" value="1"/>
</dbReference>
<evidence type="ECO:0000256" key="4">
    <source>
        <dbReference type="ARBA" id="ARBA00022679"/>
    </source>
</evidence>
<reference evidence="13" key="1">
    <citation type="journal article" date="2023" name="Insect Mol. Biol.">
        <title>Genome sequencing provides insights into the evolution of gene families encoding plant cell wall-degrading enzymes in longhorned beetles.</title>
        <authorList>
            <person name="Shin N.R."/>
            <person name="Okamura Y."/>
            <person name="Kirsch R."/>
            <person name="Pauchet Y."/>
        </authorList>
    </citation>
    <scope>NUCLEOTIDE SEQUENCE</scope>
    <source>
        <strain evidence="13">AMC_N1</strain>
    </source>
</reference>
<dbReference type="Pfam" id="PF21361">
    <property type="entry name" value="Sina_ZnF"/>
    <property type="match status" value="1"/>
</dbReference>
<feature type="domain" description="RING-type" evidence="11">
    <location>
        <begin position="247"/>
        <end position="282"/>
    </location>
</feature>
<keyword evidence="7 10" id="KW-0833">Ubl conjugation pathway</keyword>
<comment type="catalytic activity">
    <reaction evidence="1 10">
        <text>S-ubiquitinyl-[E2 ubiquitin-conjugating enzyme]-L-cysteine + [acceptor protein]-L-lysine = [E2 ubiquitin-conjugating enzyme]-L-cysteine + N(6)-ubiquitinyl-[acceptor protein]-L-lysine.</text>
        <dbReference type="EC" id="2.3.2.27"/>
    </reaction>
</comment>
<dbReference type="FunFam" id="3.30.40.10:FF:000041">
    <property type="entry name" value="E3 ubiquitin-protein ligase SINAT3"/>
    <property type="match status" value="1"/>
</dbReference>
<protein>
    <recommendedName>
        <fullName evidence="10">E3 ubiquitin-protein ligase</fullName>
        <ecNumber evidence="10">2.3.2.27</ecNumber>
    </recommendedName>
</protein>
<dbReference type="InterPro" id="IPR001841">
    <property type="entry name" value="Znf_RING"/>
</dbReference>
<dbReference type="SUPFAM" id="SSF57850">
    <property type="entry name" value="RING/U-box"/>
    <property type="match status" value="1"/>
</dbReference>
<dbReference type="GO" id="GO:0043161">
    <property type="term" value="P:proteasome-mediated ubiquitin-dependent protein catabolic process"/>
    <property type="evidence" value="ECO:0007669"/>
    <property type="project" value="TreeGrafter"/>
</dbReference>
<dbReference type="EC" id="2.3.2.27" evidence="10"/>
<evidence type="ECO:0000256" key="8">
    <source>
        <dbReference type="ARBA" id="ARBA00022833"/>
    </source>
</evidence>
<organism evidence="13 14">
    <name type="scientific">Aromia moschata</name>
    <dbReference type="NCBI Taxonomy" id="1265417"/>
    <lineage>
        <taxon>Eukaryota</taxon>
        <taxon>Metazoa</taxon>
        <taxon>Ecdysozoa</taxon>
        <taxon>Arthropoda</taxon>
        <taxon>Hexapoda</taxon>
        <taxon>Insecta</taxon>
        <taxon>Pterygota</taxon>
        <taxon>Neoptera</taxon>
        <taxon>Endopterygota</taxon>
        <taxon>Coleoptera</taxon>
        <taxon>Polyphaga</taxon>
        <taxon>Cucujiformia</taxon>
        <taxon>Chrysomeloidea</taxon>
        <taxon>Cerambycidae</taxon>
        <taxon>Cerambycinae</taxon>
        <taxon>Callichromatini</taxon>
        <taxon>Aromia</taxon>
    </lineage>
</organism>
<dbReference type="InterPro" id="IPR013010">
    <property type="entry name" value="Znf_SIAH"/>
</dbReference>
<dbReference type="GO" id="GO:0061630">
    <property type="term" value="F:ubiquitin protein ligase activity"/>
    <property type="evidence" value="ECO:0007669"/>
    <property type="project" value="UniProtKB-EC"/>
</dbReference>
<keyword evidence="14" id="KW-1185">Reference proteome</keyword>
<comment type="caution">
    <text evidence="13">The sequence shown here is derived from an EMBL/GenBank/DDBJ whole genome shotgun (WGS) entry which is preliminary data.</text>
</comment>
<name>A0AAV8XW02_9CUCU</name>